<evidence type="ECO:0000313" key="7">
    <source>
        <dbReference type="Proteomes" id="UP001438707"/>
    </source>
</evidence>
<evidence type="ECO:0000256" key="5">
    <source>
        <dbReference type="SAM" id="Phobius"/>
    </source>
</evidence>
<reference evidence="6 7" key="1">
    <citation type="journal article" date="2024" name="Nat. Commun.">
        <title>Phylogenomics reveals the evolutionary origins of lichenization in chlorophyte algae.</title>
        <authorList>
            <person name="Puginier C."/>
            <person name="Libourel C."/>
            <person name="Otte J."/>
            <person name="Skaloud P."/>
            <person name="Haon M."/>
            <person name="Grisel S."/>
            <person name="Petersen M."/>
            <person name="Berrin J.G."/>
            <person name="Delaux P.M."/>
            <person name="Dal Grande F."/>
            <person name="Keller J."/>
        </authorList>
    </citation>
    <scope>NUCLEOTIDE SEQUENCE [LARGE SCALE GENOMIC DNA]</scope>
    <source>
        <strain evidence="6 7">SAG 2145</strain>
    </source>
</reference>
<feature type="transmembrane region" description="Helical" evidence="5">
    <location>
        <begin position="201"/>
        <end position="219"/>
    </location>
</feature>
<evidence type="ECO:0000313" key="6">
    <source>
        <dbReference type="EMBL" id="KAK9821071.1"/>
    </source>
</evidence>
<dbReference type="Proteomes" id="UP001438707">
    <property type="component" value="Unassembled WGS sequence"/>
</dbReference>
<protein>
    <recommendedName>
        <fullName evidence="8">Early light-induced protein</fullName>
    </recommendedName>
</protein>
<accession>A0AAW1QHZ2</accession>
<evidence type="ECO:0000256" key="3">
    <source>
        <dbReference type="ARBA" id="ARBA00022640"/>
    </source>
</evidence>
<keyword evidence="5" id="KW-0812">Transmembrane</keyword>
<feature type="compositionally biased region" description="Basic and acidic residues" evidence="4">
    <location>
        <begin position="62"/>
        <end position="75"/>
    </location>
</feature>
<feature type="transmembrane region" description="Helical" evidence="5">
    <location>
        <begin position="161"/>
        <end position="181"/>
    </location>
</feature>
<dbReference type="Pfam" id="PF00504">
    <property type="entry name" value="Chloroa_b-bind"/>
    <property type="match status" value="1"/>
</dbReference>
<evidence type="ECO:0000256" key="2">
    <source>
        <dbReference type="ARBA" id="ARBA00022528"/>
    </source>
</evidence>
<keyword evidence="7" id="KW-1185">Reference proteome</keyword>
<dbReference type="SUPFAM" id="SSF103511">
    <property type="entry name" value="Chlorophyll a-b binding protein"/>
    <property type="match status" value="1"/>
</dbReference>
<comment type="subcellular location">
    <subcellularLocation>
        <location evidence="1">Plastid</location>
        <location evidence="1">Chloroplast</location>
    </subcellularLocation>
</comment>
<dbReference type="EMBL" id="JALJOS010000041">
    <property type="protein sequence ID" value="KAK9821071.1"/>
    <property type="molecule type" value="Genomic_DNA"/>
</dbReference>
<evidence type="ECO:0000256" key="1">
    <source>
        <dbReference type="ARBA" id="ARBA00004229"/>
    </source>
</evidence>
<evidence type="ECO:0008006" key="8">
    <source>
        <dbReference type="Google" id="ProtNLM"/>
    </source>
</evidence>
<feature type="region of interest" description="Disordered" evidence="4">
    <location>
        <begin position="47"/>
        <end position="113"/>
    </location>
</feature>
<gene>
    <name evidence="6" type="ORF">WJX74_008911</name>
</gene>
<keyword evidence="2" id="KW-0150">Chloroplast</keyword>
<keyword evidence="5" id="KW-0472">Membrane</keyword>
<dbReference type="InterPro" id="IPR022796">
    <property type="entry name" value="Chloroa_b-bind"/>
</dbReference>
<dbReference type="GO" id="GO:0009507">
    <property type="term" value="C:chloroplast"/>
    <property type="evidence" value="ECO:0007669"/>
    <property type="project" value="UniProtKB-SubCell"/>
</dbReference>
<proteinExistence type="predicted"/>
<sequence length="227" mass="24552">MHGLVKMKIGSCAEFESRTWIETSQLTSTHTKHCKDVACSTVHSFSQTLLDRSPPPECSPARQDDRPSTGEEGGGRRPRPARPARDPNTLRLRKLGQQPGDKTGVQFGKEDTPKGEVGQVMSFAGLIPETTNGRAAMVAMLAAFIAEVTTHQPVPVQIQKAPFLVVGTFILVIAGSLAPVIRGANLDRNGFGPFNQRAEIWNGRLAMVAFTVLLLVETFRDGPALVP</sequence>
<keyword evidence="3" id="KW-0934">Plastid</keyword>
<keyword evidence="5" id="KW-1133">Transmembrane helix</keyword>
<organism evidence="6 7">
    <name type="scientific">Apatococcus lobatus</name>
    <dbReference type="NCBI Taxonomy" id="904363"/>
    <lineage>
        <taxon>Eukaryota</taxon>
        <taxon>Viridiplantae</taxon>
        <taxon>Chlorophyta</taxon>
        <taxon>core chlorophytes</taxon>
        <taxon>Trebouxiophyceae</taxon>
        <taxon>Chlorellales</taxon>
        <taxon>Chlorellaceae</taxon>
        <taxon>Apatococcus</taxon>
    </lineage>
</organism>
<comment type="caution">
    <text evidence="6">The sequence shown here is derived from an EMBL/GenBank/DDBJ whole genome shotgun (WGS) entry which is preliminary data.</text>
</comment>
<name>A0AAW1QHZ2_9CHLO</name>
<dbReference type="AlphaFoldDB" id="A0AAW1QHZ2"/>
<evidence type="ECO:0000256" key="4">
    <source>
        <dbReference type="SAM" id="MobiDB-lite"/>
    </source>
</evidence>